<dbReference type="Gene3D" id="1.10.443.10">
    <property type="entry name" value="Intergrase catalytic core"/>
    <property type="match status" value="1"/>
</dbReference>
<gene>
    <name evidence="2" type="ORF">Hgul01_04554</name>
</gene>
<keyword evidence="1" id="KW-0233">DNA recombination</keyword>
<evidence type="ECO:0000313" key="3">
    <source>
        <dbReference type="Proteomes" id="UP001428290"/>
    </source>
</evidence>
<name>A0ABP9X5Q1_9CHLR</name>
<sequence length="68" mass="7385">MCNNAAEAQNPGHTFARRYLATHPGDLIGLARLLGHTDLNTTSRYTQPTMAELAERVDQLGLNAYGEG</sequence>
<proteinExistence type="predicted"/>
<protein>
    <recommendedName>
        <fullName evidence="4">Tyr recombinase domain-containing protein</fullName>
    </recommendedName>
</protein>
<evidence type="ECO:0008006" key="4">
    <source>
        <dbReference type="Google" id="ProtNLM"/>
    </source>
</evidence>
<organism evidence="2 3">
    <name type="scientific">Herpetosiphon gulosus</name>
    <dbReference type="NCBI Taxonomy" id="1973496"/>
    <lineage>
        <taxon>Bacteria</taxon>
        <taxon>Bacillati</taxon>
        <taxon>Chloroflexota</taxon>
        <taxon>Chloroflexia</taxon>
        <taxon>Herpetosiphonales</taxon>
        <taxon>Herpetosiphonaceae</taxon>
        <taxon>Herpetosiphon</taxon>
    </lineage>
</organism>
<dbReference type="SUPFAM" id="SSF56349">
    <property type="entry name" value="DNA breaking-rejoining enzymes"/>
    <property type="match status" value="1"/>
</dbReference>
<comment type="caution">
    <text evidence="2">The sequence shown here is derived from an EMBL/GenBank/DDBJ whole genome shotgun (WGS) entry which is preliminary data.</text>
</comment>
<accession>A0ABP9X5Q1</accession>
<dbReference type="Proteomes" id="UP001428290">
    <property type="component" value="Unassembled WGS sequence"/>
</dbReference>
<evidence type="ECO:0000313" key="2">
    <source>
        <dbReference type="EMBL" id="GAA5530731.1"/>
    </source>
</evidence>
<dbReference type="EMBL" id="BAABRU010000022">
    <property type="protein sequence ID" value="GAA5530731.1"/>
    <property type="molecule type" value="Genomic_DNA"/>
</dbReference>
<dbReference type="RefSeq" id="WP_345724328.1">
    <property type="nucleotide sequence ID" value="NZ_BAABRU010000022.1"/>
</dbReference>
<dbReference type="InterPro" id="IPR011010">
    <property type="entry name" value="DNA_brk_join_enz"/>
</dbReference>
<reference evidence="2 3" key="1">
    <citation type="submission" date="2024-02" db="EMBL/GenBank/DDBJ databases">
        <title>Herpetosiphon gulosus NBRC 112829.</title>
        <authorList>
            <person name="Ichikawa N."/>
            <person name="Katano-Makiyama Y."/>
            <person name="Hidaka K."/>
        </authorList>
    </citation>
    <scope>NUCLEOTIDE SEQUENCE [LARGE SCALE GENOMIC DNA]</scope>
    <source>
        <strain evidence="2 3">NBRC 112829</strain>
    </source>
</reference>
<keyword evidence="3" id="KW-1185">Reference proteome</keyword>
<dbReference type="InterPro" id="IPR013762">
    <property type="entry name" value="Integrase-like_cat_sf"/>
</dbReference>
<evidence type="ECO:0000256" key="1">
    <source>
        <dbReference type="ARBA" id="ARBA00023172"/>
    </source>
</evidence>